<reference evidence="3" key="1">
    <citation type="submission" date="2016-11" db="EMBL/GenBank/DDBJ databases">
        <authorList>
            <person name="Varghese N."/>
            <person name="Submissions S."/>
        </authorList>
    </citation>
    <scope>NUCLEOTIDE SEQUENCE [LARGE SCALE GENOMIC DNA]</scope>
    <source>
        <strain evidence="3">DSM 21264</strain>
    </source>
</reference>
<keyword evidence="1" id="KW-0472">Membrane</keyword>
<dbReference type="RefSeq" id="WP_072960637.1">
    <property type="nucleotide sequence ID" value="NZ_FQUH01000014.1"/>
</dbReference>
<keyword evidence="3" id="KW-1185">Reference proteome</keyword>
<keyword evidence="1" id="KW-1133">Transmembrane helix</keyword>
<evidence type="ECO:0000313" key="3">
    <source>
        <dbReference type="Proteomes" id="UP000184159"/>
    </source>
</evidence>
<dbReference type="PIRSF" id="PIRSF004525">
    <property type="entry name" value="Pilin_peptidase-dep_B_prd"/>
    <property type="match status" value="1"/>
</dbReference>
<evidence type="ECO:0000256" key="1">
    <source>
        <dbReference type="SAM" id="Phobius"/>
    </source>
</evidence>
<organism evidence="2 3">
    <name type="scientific">Vibrio gazogenes DSM 21264 = NBRC 103151</name>
    <dbReference type="NCBI Taxonomy" id="1123492"/>
    <lineage>
        <taxon>Bacteria</taxon>
        <taxon>Pseudomonadati</taxon>
        <taxon>Pseudomonadota</taxon>
        <taxon>Gammaproteobacteria</taxon>
        <taxon>Vibrionales</taxon>
        <taxon>Vibrionaceae</taxon>
        <taxon>Vibrio</taxon>
    </lineage>
</organism>
<gene>
    <name evidence="2" type="ORF">SAMN02745781_02820</name>
</gene>
<dbReference type="Pfam" id="PF07963">
    <property type="entry name" value="N_methyl"/>
    <property type="match status" value="1"/>
</dbReference>
<dbReference type="Proteomes" id="UP000184159">
    <property type="component" value="Unassembled WGS sequence"/>
</dbReference>
<evidence type="ECO:0000313" key="2">
    <source>
        <dbReference type="EMBL" id="SHF64829.1"/>
    </source>
</evidence>
<dbReference type="EMBL" id="FQUH01000014">
    <property type="protein sequence ID" value="SHF64829.1"/>
    <property type="molecule type" value="Genomic_DNA"/>
</dbReference>
<dbReference type="PROSITE" id="PS00409">
    <property type="entry name" value="PROKAR_NTER_METHYL"/>
    <property type="match status" value="1"/>
</dbReference>
<dbReference type="NCBIfam" id="TIGR02532">
    <property type="entry name" value="IV_pilin_GFxxxE"/>
    <property type="match status" value="1"/>
</dbReference>
<dbReference type="AlphaFoldDB" id="A0A1M5DCU8"/>
<keyword evidence="1" id="KW-0812">Transmembrane</keyword>
<name>A0A1M5DCU8_VIBGA</name>
<dbReference type="InterPro" id="IPR016419">
    <property type="entry name" value="Prepilin_Pept-dep_B_prd"/>
</dbReference>
<dbReference type="InterPro" id="IPR012902">
    <property type="entry name" value="N_methyl_site"/>
</dbReference>
<protein>
    <submittedName>
        <fullName evidence="2">Type IV pilus assembly protein PilW</fullName>
    </submittedName>
</protein>
<proteinExistence type="predicted"/>
<feature type="transmembrane region" description="Helical" evidence="1">
    <location>
        <begin position="20"/>
        <end position="39"/>
    </location>
</feature>
<accession>A0A1M5DCU8</accession>
<sequence>MLVKTVRFYHAQRGMTLLEVLLASVISSVLILMVSRLIVTELRVTEHLSRKIQLHQQLRSSLALIKRNLLMAGFDASAHIPEFLQGSQTLTDVRNDTQVGYVYQGSSTAQNDFHHVVYQLAANQSGGVALRLCEKQHDRRLTFEQAASSGESGPCFSLFDTDWIRVDAFQVRYQPLQSNAGTLINTGWIAIHLKLSLVQDPSIHESADLAFLQRHWSL</sequence>